<dbReference type="PANTHER" id="PTHR11654">
    <property type="entry name" value="OLIGOPEPTIDE TRANSPORTER-RELATED"/>
    <property type="match status" value="1"/>
</dbReference>
<evidence type="ECO:0000256" key="5">
    <source>
        <dbReference type="ARBA" id="ARBA00023136"/>
    </source>
</evidence>
<evidence type="ECO:0000256" key="2">
    <source>
        <dbReference type="ARBA" id="ARBA00005982"/>
    </source>
</evidence>
<dbReference type="GO" id="GO:0016020">
    <property type="term" value="C:membrane"/>
    <property type="evidence" value="ECO:0007669"/>
    <property type="project" value="UniProtKB-SubCell"/>
</dbReference>
<dbReference type="Pfam" id="PF00854">
    <property type="entry name" value="PTR2"/>
    <property type="match status" value="1"/>
</dbReference>
<name>A0AAD6WU68_9AGAR</name>
<evidence type="ECO:0000313" key="8">
    <source>
        <dbReference type="Proteomes" id="UP001218188"/>
    </source>
</evidence>
<feature type="non-terminal residue" evidence="7">
    <location>
        <position position="198"/>
    </location>
</feature>
<dbReference type="EMBL" id="JARJCM010000242">
    <property type="protein sequence ID" value="KAJ7021099.1"/>
    <property type="molecule type" value="Genomic_DNA"/>
</dbReference>
<accession>A0AAD6WU68</accession>
<dbReference type="GO" id="GO:0022857">
    <property type="term" value="F:transmembrane transporter activity"/>
    <property type="evidence" value="ECO:0007669"/>
    <property type="project" value="InterPro"/>
</dbReference>
<organism evidence="7 8">
    <name type="scientific">Mycena alexandri</name>
    <dbReference type="NCBI Taxonomy" id="1745969"/>
    <lineage>
        <taxon>Eukaryota</taxon>
        <taxon>Fungi</taxon>
        <taxon>Dikarya</taxon>
        <taxon>Basidiomycota</taxon>
        <taxon>Agaricomycotina</taxon>
        <taxon>Agaricomycetes</taxon>
        <taxon>Agaricomycetidae</taxon>
        <taxon>Agaricales</taxon>
        <taxon>Marasmiineae</taxon>
        <taxon>Mycenaceae</taxon>
        <taxon>Mycena</taxon>
    </lineage>
</organism>
<evidence type="ECO:0008006" key="9">
    <source>
        <dbReference type="Google" id="ProtNLM"/>
    </source>
</evidence>
<keyword evidence="8" id="KW-1185">Reference proteome</keyword>
<feature type="transmembrane region" description="Helical" evidence="6">
    <location>
        <begin position="127"/>
        <end position="149"/>
    </location>
</feature>
<dbReference type="InterPro" id="IPR000109">
    <property type="entry name" value="POT_fam"/>
</dbReference>
<gene>
    <name evidence="7" type="ORF">C8F04DRAFT_1315398</name>
</gene>
<evidence type="ECO:0000256" key="1">
    <source>
        <dbReference type="ARBA" id="ARBA00004141"/>
    </source>
</evidence>
<keyword evidence="3 6" id="KW-0812">Transmembrane</keyword>
<keyword evidence="4 6" id="KW-1133">Transmembrane helix</keyword>
<keyword evidence="5 6" id="KW-0472">Membrane</keyword>
<dbReference type="AlphaFoldDB" id="A0AAD6WU68"/>
<comment type="similarity">
    <text evidence="2">Belongs to the major facilitator superfamily. Proton-dependent oligopeptide transporter (POT/PTR) (TC 2.A.17) family.</text>
</comment>
<reference evidence="7" key="1">
    <citation type="submission" date="2023-03" db="EMBL/GenBank/DDBJ databases">
        <title>Massive genome expansion in bonnet fungi (Mycena s.s.) driven by repeated elements and novel gene families across ecological guilds.</title>
        <authorList>
            <consortium name="Lawrence Berkeley National Laboratory"/>
            <person name="Harder C.B."/>
            <person name="Miyauchi S."/>
            <person name="Viragh M."/>
            <person name="Kuo A."/>
            <person name="Thoen E."/>
            <person name="Andreopoulos B."/>
            <person name="Lu D."/>
            <person name="Skrede I."/>
            <person name="Drula E."/>
            <person name="Henrissat B."/>
            <person name="Morin E."/>
            <person name="Kohler A."/>
            <person name="Barry K."/>
            <person name="LaButti K."/>
            <person name="Morin E."/>
            <person name="Salamov A."/>
            <person name="Lipzen A."/>
            <person name="Mereny Z."/>
            <person name="Hegedus B."/>
            <person name="Baldrian P."/>
            <person name="Stursova M."/>
            <person name="Weitz H."/>
            <person name="Taylor A."/>
            <person name="Grigoriev I.V."/>
            <person name="Nagy L.G."/>
            <person name="Martin F."/>
            <person name="Kauserud H."/>
        </authorList>
    </citation>
    <scope>NUCLEOTIDE SEQUENCE</scope>
    <source>
        <strain evidence="7">CBHHK200</strain>
    </source>
</reference>
<dbReference type="InterPro" id="IPR036259">
    <property type="entry name" value="MFS_trans_sf"/>
</dbReference>
<evidence type="ECO:0000313" key="7">
    <source>
        <dbReference type="EMBL" id="KAJ7021099.1"/>
    </source>
</evidence>
<dbReference type="Gene3D" id="1.20.1250.20">
    <property type="entry name" value="MFS general substrate transporter like domains"/>
    <property type="match status" value="1"/>
</dbReference>
<dbReference type="SUPFAM" id="SSF103473">
    <property type="entry name" value="MFS general substrate transporter"/>
    <property type="match status" value="1"/>
</dbReference>
<evidence type="ECO:0000256" key="6">
    <source>
        <dbReference type="SAM" id="Phobius"/>
    </source>
</evidence>
<feature type="transmembrane region" description="Helical" evidence="6">
    <location>
        <begin position="12"/>
        <end position="29"/>
    </location>
</feature>
<evidence type="ECO:0000256" key="4">
    <source>
        <dbReference type="ARBA" id="ARBA00022989"/>
    </source>
</evidence>
<comment type="subcellular location">
    <subcellularLocation>
        <location evidence="1">Membrane</location>
        <topology evidence="1">Multi-pass membrane protein</topology>
    </subcellularLocation>
</comment>
<comment type="caution">
    <text evidence="7">The sequence shown here is derived from an EMBL/GenBank/DDBJ whole genome shotgun (WGS) entry which is preliminary data.</text>
</comment>
<evidence type="ECO:0000256" key="3">
    <source>
        <dbReference type="ARBA" id="ARBA00022692"/>
    </source>
</evidence>
<proteinExistence type="inferred from homology"/>
<dbReference type="Proteomes" id="UP001218188">
    <property type="component" value="Unassembled WGS sequence"/>
</dbReference>
<feature type="transmembrane region" description="Helical" evidence="6">
    <location>
        <begin position="155"/>
        <end position="177"/>
    </location>
</feature>
<protein>
    <recommendedName>
        <fullName evidence="9">Oligopeptide transporter</fullName>
    </recommendedName>
</protein>
<sequence length="198" mass="21721">LQNDVLSNLDLFALIIFIPICDLVIYPALRRYGINFTQLKKITAGFVIGQRHGHGMAAVVQHYIYKTNPCGDHAGTCLNSDGVSIPSPLDVWIQTGSHVLITFSEILASITGLEYAFTKAPKNMRSLVMSIFLFMNAISSAIAEAFVSLSADPLLVWNYGVMGVLAAVTAIFVWFSVRGLDAREDDRLGTAKLFNSYE</sequence>